<dbReference type="STRING" id="1962155.B1813_22345"/>
<proteinExistence type="predicted"/>
<comment type="caution">
    <text evidence="1">The sequence shown here is derived from an EMBL/GenBank/DDBJ whole genome shotgun (WGS) entry which is preliminary data.</text>
</comment>
<dbReference type="Proteomes" id="UP000192591">
    <property type="component" value="Unassembled WGS sequence"/>
</dbReference>
<gene>
    <name evidence="1" type="ORF">B1813_22345</name>
</gene>
<sequence>MTRSFDPAGVYAPLDAAQWVVLKAAIDGDATQRDEALITLGALVLDDWLGGDHDGAERNSAELGAMRSARETYQDRSVRQRCQLGVNVLQELSAERETYDAHRLDTVGRVLLRIAMELQVIAEERKEAR</sequence>
<keyword evidence="2" id="KW-1185">Reference proteome</keyword>
<reference evidence="1 2" key="1">
    <citation type="submission" date="2017-02" db="EMBL/GenBank/DDBJ databases">
        <title>Draft genome of Saccharomonospora sp. 154.</title>
        <authorList>
            <person name="Alonso-Carmona G.S."/>
            <person name="De La Haba R."/>
            <person name="Vera-Gargallo B."/>
            <person name="Sandoval-Trujillo A.H."/>
            <person name="Ramirez-Duran N."/>
            <person name="Ventosa A."/>
        </authorList>
    </citation>
    <scope>NUCLEOTIDE SEQUENCE [LARGE SCALE GENOMIC DNA]</scope>
    <source>
        <strain evidence="1 2">LRS4.154</strain>
    </source>
</reference>
<name>A0A1V8ZXX9_SACPI</name>
<protein>
    <submittedName>
        <fullName evidence="1">Uncharacterized protein</fullName>
    </submittedName>
</protein>
<evidence type="ECO:0000313" key="1">
    <source>
        <dbReference type="EMBL" id="OQO89651.1"/>
    </source>
</evidence>
<dbReference type="EMBL" id="MWIH01000009">
    <property type="protein sequence ID" value="OQO89651.1"/>
    <property type="molecule type" value="Genomic_DNA"/>
</dbReference>
<dbReference type="AlphaFoldDB" id="A0A1V8ZXX9"/>
<organism evidence="1 2">
    <name type="scientific">Saccharomonospora piscinae</name>
    <dbReference type="NCBI Taxonomy" id="687388"/>
    <lineage>
        <taxon>Bacteria</taxon>
        <taxon>Bacillati</taxon>
        <taxon>Actinomycetota</taxon>
        <taxon>Actinomycetes</taxon>
        <taxon>Pseudonocardiales</taxon>
        <taxon>Pseudonocardiaceae</taxon>
        <taxon>Saccharomonospora</taxon>
    </lineage>
</organism>
<evidence type="ECO:0000313" key="2">
    <source>
        <dbReference type="Proteomes" id="UP000192591"/>
    </source>
</evidence>
<accession>A0A1V8ZXX9</accession>